<feature type="non-terminal residue" evidence="14">
    <location>
        <position position="1"/>
    </location>
</feature>
<evidence type="ECO:0000256" key="1">
    <source>
        <dbReference type="ARBA" id="ARBA00001958"/>
    </source>
</evidence>
<keyword evidence="11" id="KW-0324">Glycolysis</keyword>
<evidence type="ECO:0000256" key="9">
    <source>
        <dbReference type="ARBA" id="ARBA00022840"/>
    </source>
</evidence>
<organism evidence="14 15">
    <name type="scientific">Rotaria magnacalcarata</name>
    <dbReference type="NCBI Taxonomy" id="392030"/>
    <lineage>
        <taxon>Eukaryota</taxon>
        <taxon>Metazoa</taxon>
        <taxon>Spiralia</taxon>
        <taxon>Gnathifera</taxon>
        <taxon>Rotifera</taxon>
        <taxon>Eurotatoria</taxon>
        <taxon>Bdelloidea</taxon>
        <taxon>Philodinida</taxon>
        <taxon>Philodinidae</taxon>
        <taxon>Rotaria</taxon>
    </lineage>
</organism>
<dbReference type="EC" id="2.7.1.40" evidence="4"/>
<evidence type="ECO:0000256" key="8">
    <source>
        <dbReference type="ARBA" id="ARBA00022777"/>
    </source>
</evidence>
<evidence type="ECO:0000259" key="13">
    <source>
        <dbReference type="Pfam" id="PF00224"/>
    </source>
</evidence>
<proteinExistence type="inferred from homology"/>
<evidence type="ECO:0000313" key="15">
    <source>
        <dbReference type="Proteomes" id="UP000681967"/>
    </source>
</evidence>
<evidence type="ECO:0000256" key="5">
    <source>
        <dbReference type="ARBA" id="ARBA00022679"/>
    </source>
</evidence>
<evidence type="ECO:0000313" key="14">
    <source>
        <dbReference type="EMBL" id="CAF5124580.1"/>
    </source>
</evidence>
<dbReference type="Pfam" id="PF00224">
    <property type="entry name" value="PK"/>
    <property type="match status" value="1"/>
</dbReference>
<keyword evidence="8" id="KW-0418">Kinase</keyword>
<keyword evidence="7" id="KW-0547">Nucleotide-binding</keyword>
<evidence type="ECO:0000256" key="2">
    <source>
        <dbReference type="ARBA" id="ARBA00004997"/>
    </source>
</evidence>
<dbReference type="GO" id="GO:0004743">
    <property type="term" value="F:pyruvate kinase activity"/>
    <property type="evidence" value="ECO:0007669"/>
    <property type="project" value="UniProtKB-EC"/>
</dbReference>
<dbReference type="SUPFAM" id="SSF51621">
    <property type="entry name" value="Phosphoenolpyruvate/pyruvate domain"/>
    <property type="match status" value="1"/>
</dbReference>
<name>A0A8S3FKI2_9BILA</name>
<keyword evidence="10" id="KW-0460">Magnesium</keyword>
<reference evidence="14" key="1">
    <citation type="submission" date="2021-02" db="EMBL/GenBank/DDBJ databases">
        <authorList>
            <person name="Nowell W R."/>
        </authorList>
    </citation>
    <scope>NUCLEOTIDE SEQUENCE</scope>
</reference>
<protein>
    <recommendedName>
        <fullName evidence="4">pyruvate kinase</fullName>
        <ecNumber evidence="4">2.7.1.40</ecNumber>
    </recommendedName>
</protein>
<feature type="domain" description="Pyruvate kinase barrel" evidence="13">
    <location>
        <begin position="6"/>
        <end position="103"/>
    </location>
</feature>
<dbReference type="PANTHER" id="PTHR11817">
    <property type="entry name" value="PYRUVATE KINASE"/>
    <property type="match status" value="1"/>
</dbReference>
<dbReference type="GO" id="GO:0016301">
    <property type="term" value="F:kinase activity"/>
    <property type="evidence" value="ECO:0007669"/>
    <property type="project" value="UniProtKB-KW"/>
</dbReference>
<evidence type="ECO:0000256" key="6">
    <source>
        <dbReference type="ARBA" id="ARBA00022723"/>
    </source>
</evidence>
<evidence type="ECO:0000256" key="4">
    <source>
        <dbReference type="ARBA" id="ARBA00012142"/>
    </source>
</evidence>
<dbReference type="InterPro" id="IPR015793">
    <property type="entry name" value="Pyrv_Knase_brl"/>
</dbReference>
<dbReference type="GO" id="GO:0000287">
    <property type="term" value="F:magnesium ion binding"/>
    <property type="evidence" value="ECO:0007669"/>
    <property type="project" value="InterPro"/>
</dbReference>
<dbReference type="InterPro" id="IPR015813">
    <property type="entry name" value="Pyrv/PenolPyrv_kinase-like_dom"/>
</dbReference>
<sequence length="118" mass="12873">KNNLFASFDDILDEVDGIMVARGDMGIEIPPQKVFVAQKMIIAKCNQAGKPVICATQMLESMIKNPRPTRAEVSDVANAVLDNTDCIMLSGESAKGKFPVQCVQLMHEVSRIILLLPS</sequence>
<dbReference type="InterPro" id="IPR001697">
    <property type="entry name" value="Pyr_Knase"/>
</dbReference>
<comment type="similarity">
    <text evidence="3">Belongs to the pyruvate kinase family.</text>
</comment>
<keyword evidence="6" id="KW-0479">Metal-binding</keyword>
<gene>
    <name evidence="14" type="ORF">BYL167_LOCUS67572</name>
</gene>
<keyword evidence="12" id="KW-0670">Pyruvate</keyword>
<dbReference type="Proteomes" id="UP000681967">
    <property type="component" value="Unassembled WGS sequence"/>
</dbReference>
<comment type="cofactor">
    <cofactor evidence="1">
        <name>K(+)</name>
        <dbReference type="ChEBI" id="CHEBI:29103"/>
    </cofactor>
</comment>
<dbReference type="AlphaFoldDB" id="A0A8S3FKI2"/>
<comment type="caution">
    <text evidence="14">The sequence shown here is derived from an EMBL/GenBank/DDBJ whole genome shotgun (WGS) entry which is preliminary data.</text>
</comment>
<evidence type="ECO:0000256" key="7">
    <source>
        <dbReference type="ARBA" id="ARBA00022741"/>
    </source>
</evidence>
<evidence type="ECO:0000256" key="11">
    <source>
        <dbReference type="ARBA" id="ARBA00023152"/>
    </source>
</evidence>
<keyword evidence="5" id="KW-0808">Transferase</keyword>
<evidence type="ECO:0000256" key="12">
    <source>
        <dbReference type="ARBA" id="ARBA00023317"/>
    </source>
</evidence>
<dbReference type="EMBL" id="CAJOBH010245857">
    <property type="protein sequence ID" value="CAF5124580.1"/>
    <property type="molecule type" value="Genomic_DNA"/>
</dbReference>
<dbReference type="InterPro" id="IPR040442">
    <property type="entry name" value="Pyrv_kinase-like_dom_sf"/>
</dbReference>
<accession>A0A8S3FKI2</accession>
<evidence type="ECO:0000256" key="3">
    <source>
        <dbReference type="ARBA" id="ARBA00008663"/>
    </source>
</evidence>
<evidence type="ECO:0000256" key="10">
    <source>
        <dbReference type="ARBA" id="ARBA00022842"/>
    </source>
</evidence>
<dbReference type="GO" id="GO:0030955">
    <property type="term" value="F:potassium ion binding"/>
    <property type="evidence" value="ECO:0007669"/>
    <property type="project" value="InterPro"/>
</dbReference>
<dbReference type="Gene3D" id="3.20.20.60">
    <property type="entry name" value="Phosphoenolpyruvate-binding domains"/>
    <property type="match status" value="1"/>
</dbReference>
<comment type="pathway">
    <text evidence="2">Carbohydrate degradation; glycolysis; pyruvate from D-glyceraldehyde 3-phosphate: step 5/5.</text>
</comment>
<keyword evidence="9" id="KW-0067">ATP-binding</keyword>
<dbReference type="GO" id="GO:0005524">
    <property type="term" value="F:ATP binding"/>
    <property type="evidence" value="ECO:0007669"/>
    <property type="project" value="UniProtKB-KW"/>
</dbReference>